<dbReference type="OrthoDB" id="3583247at2759"/>
<organism evidence="1 2">
    <name type="scientific">Glarea lozoyensis (strain ATCC 74030 / MF5533)</name>
    <dbReference type="NCBI Taxonomy" id="1104152"/>
    <lineage>
        <taxon>Eukaryota</taxon>
        <taxon>Fungi</taxon>
        <taxon>Dikarya</taxon>
        <taxon>Ascomycota</taxon>
        <taxon>Pezizomycotina</taxon>
        <taxon>Leotiomycetes</taxon>
        <taxon>Helotiales</taxon>
        <taxon>Helotiaceae</taxon>
        <taxon>Glarea</taxon>
    </lineage>
</organism>
<dbReference type="InParanoid" id="H0EQ88"/>
<name>H0EQ88_GLAL7</name>
<dbReference type="EMBL" id="AGUE01000121">
    <property type="protein sequence ID" value="EHK99317.1"/>
    <property type="molecule type" value="Genomic_DNA"/>
</dbReference>
<dbReference type="HOGENOM" id="CLU_933948_0_0_1"/>
<dbReference type="Proteomes" id="UP000005446">
    <property type="component" value="Unassembled WGS sequence"/>
</dbReference>
<reference evidence="1 2" key="1">
    <citation type="journal article" date="2012" name="Eukaryot. Cell">
        <title>Genome sequence of the fungus Glarea lozoyensis: the first genome sequence of a species from the Helotiaceae family.</title>
        <authorList>
            <person name="Youssar L."/>
            <person name="Gruening B.A."/>
            <person name="Erxleben A."/>
            <person name="Guenther S."/>
            <person name="Huettel W."/>
        </authorList>
    </citation>
    <scope>NUCLEOTIDE SEQUENCE [LARGE SCALE GENOMIC DNA]</scope>
    <source>
        <strain evidence="2">ATCC 74030 / MF5533</strain>
    </source>
</reference>
<protein>
    <submittedName>
        <fullName evidence="1">Uncharacterized protein</fullName>
    </submittedName>
</protein>
<gene>
    <name evidence="1" type="ORF">M7I_4834</name>
</gene>
<dbReference type="AlphaFoldDB" id="H0EQ88"/>
<sequence>MSQFAKTKSLTKALGLPFYDEDDSLLLKHLDTINGRGEAPPDPPPDPTAMGDNDVKNVLYINFNPNFDDPVIEADIKAKNKVLQLNTNWLSLRAGVETAKNIKDGKLPGDMSVASQMKRSAYRAKVIDYIMLKSSWMGGFKTQGVERTYSVKKAEFHTELLTTFLEGMGLQPTVYGALEGVLKMISDSIFSAENTTEKSMFYLLSTVYTWDEITKDVQPTVRTFYFEATSEVKKYVAGKATINTVNLKIGFMQNDSIFNLDVWDSGVGTEIKKYLVAEGVKIVNEPIDIPVDP</sequence>
<evidence type="ECO:0000313" key="2">
    <source>
        <dbReference type="Proteomes" id="UP000005446"/>
    </source>
</evidence>
<proteinExistence type="predicted"/>
<evidence type="ECO:0000313" key="1">
    <source>
        <dbReference type="EMBL" id="EHK99317.1"/>
    </source>
</evidence>
<keyword evidence="2" id="KW-1185">Reference proteome</keyword>
<accession>H0EQ88</accession>
<comment type="caution">
    <text evidence="1">The sequence shown here is derived from an EMBL/GenBank/DDBJ whole genome shotgun (WGS) entry which is preliminary data.</text>
</comment>